<dbReference type="GO" id="GO:0008893">
    <property type="term" value="F:guanosine-3',5'-bis(diphosphate) 3'-diphosphatase activity"/>
    <property type="evidence" value="ECO:0007669"/>
    <property type="project" value="TreeGrafter"/>
</dbReference>
<dbReference type="EMBL" id="VLLF01000005">
    <property type="protein sequence ID" value="TWI87130.1"/>
    <property type="molecule type" value="Genomic_DNA"/>
</dbReference>
<accession>A0A562T301</accession>
<evidence type="ECO:0000313" key="6">
    <source>
        <dbReference type="Proteomes" id="UP000320593"/>
    </source>
</evidence>
<dbReference type="OrthoDB" id="9816040at2"/>
<dbReference type="Pfam" id="PF00293">
    <property type="entry name" value="NUDIX"/>
    <property type="match status" value="1"/>
</dbReference>
<feature type="short sequence motif" description="Nudix box" evidence="3">
    <location>
        <begin position="56"/>
        <end position="77"/>
    </location>
</feature>
<proteinExistence type="inferred from homology"/>
<dbReference type="HAMAP" id="MF_00298">
    <property type="entry name" value="Nudix_RppH"/>
    <property type="match status" value="1"/>
</dbReference>
<feature type="domain" description="Nudix hydrolase" evidence="4">
    <location>
        <begin position="17"/>
        <end position="168"/>
    </location>
</feature>
<dbReference type="GO" id="GO:0006753">
    <property type="term" value="P:nucleoside phosphate metabolic process"/>
    <property type="evidence" value="ECO:0007669"/>
    <property type="project" value="TreeGrafter"/>
</dbReference>
<dbReference type="SUPFAM" id="SSF55811">
    <property type="entry name" value="Nudix"/>
    <property type="match status" value="1"/>
</dbReference>
<dbReference type="GO" id="GO:0034432">
    <property type="term" value="F:bis(5'-adenosyl)-pentaphosphatase activity"/>
    <property type="evidence" value="ECO:0007669"/>
    <property type="project" value="TreeGrafter"/>
</dbReference>
<dbReference type="PANTHER" id="PTHR11839:SF22">
    <property type="entry name" value="NUDIX HYDROLASE 26, CHLOROPLASTIC"/>
    <property type="match status" value="1"/>
</dbReference>
<dbReference type="GO" id="GO:0019693">
    <property type="term" value="P:ribose phosphate metabolic process"/>
    <property type="evidence" value="ECO:0007669"/>
    <property type="project" value="TreeGrafter"/>
</dbReference>
<dbReference type="AlphaFoldDB" id="A0A562T301"/>
<dbReference type="Gene3D" id="3.90.79.10">
    <property type="entry name" value="Nucleoside Triphosphate Pyrophosphohydrolase"/>
    <property type="match status" value="1"/>
</dbReference>
<comment type="similarity">
    <text evidence="3">Belongs to the Nudix hydrolase family. RppH subfamily.</text>
</comment>
<keyword evidence="6" id="KW-1185">Reference proteome</keyword>
<dbReference type="PANTHER" id="PTHR11839">
    <property type="entry name" value="UDP/ADP-SUGAR PYROPHOSPHATASE"/>
    <property type="match status" value="1"/>
</dbReference>
<comment type="function">
    <text evidence="3">Accelerates the degradation of transcripts by removing pyrophosphate from the 5'-end of triphosphorylated RNA, leading to a more labile monophosphorylated state that can stimulate subsequent ribonuclease cleavage.</text>
</comment>
<dbReference type="InterPro" id="IPR022927">
    <property type="entry name" value="RppH"/>
</dbReference>
<dbReference type="InterPro" id="IPR015797">
    <property type="entry name" value="NUDIX_hydrolase-like_dom_sf"/>
</dbReference>
<evidence type="ECO:0000313" key="5">
    <source>
        <dbReference type="EMBL" id="TWI87130.1"/>
    </source>
</evidence>
<reference evidence="5 6" key="1">
    <citation type="submission" date="2019-07" db="EMBL/GenBank/DDBJ databases">
        <title>Genomic Encyclopedia of Archaeal and Bacterial Type Strains, Phase II (KMG-II): from individual species to whole genera.</title>
        <authorList>
            <person name="Goeker M."/>
        </authorList>
    </citation>
    <scope>NUCLEOTIDE SEQUENCE [LARGE SCALE GENOMIC DNA]</scope>
    <source>
        <strain evidence="5 6">ATCC BAA-252</strain>
    </source>
</reference>
<name>A0A562T301_9HYPH</name>
<comment type="cofactor">
    <cofactor evidence="1">
        <name>Mn(2+)</name>
        <dbReference type="ChEBI" id="CHEBI:29035"/>
    </cofactor>
</comment>
<protein>
    <recommendedName>
        <fullName evidence="3">RNA pyrophosphohydrolase</fullName>
        <ecNumber evidence="3">3.6.1.-</ecNumber>
    </recommendedName>
    <alternativeName>
        <fullName evidence="3">(Di)nucleoside polyphosphate hydrolase</fullName>
    </alternativeName>
</protein>
<dbReference type="CDD" id="cd03671">
    <property type="entry name" value="NUDIX_Ap4A_hydrolase_plant_like"/>
    <property type="match status" value="1"/>
</dbReference>
<dbReference type="PRINTS" id="PR00502">
    <property type="entry name" value="NUDIXFAMILY"/>
</dbReference>
<dbReference type="NCBIfam" id="NF001938">
    <property type="entry name" value="PRK00714.1-5"/>
    <property type="match status" value="1"/>
</dbReference>
<organism evidence="5 6">
    <name type="scientific">Roseibium hamelinense</name>
    <dbReference type="NCBI Taxonomy" id="150831"/>
    <lineage>
        <taxon>Bacteria</taxon>
        <taxon>Pseudomonadati</taxon>
        <taxon>Pseudomonadota</taxon>
        <taxon>Alphaproteobacteria</taxon>
        <taxon>Hyphomicrobiales</taxon>
        <taxon>Stappiaceae</taxon>
        <taxon>Roseibium</taxon>
    </lineage>
</organism>
<comment type="caution">
    <text evidence="5">The sequence shown here is derived from an EMBL/GenBank/DDBJ whole genome shotgun (WGS) entry which is preliminary data.</text>
</comment>
<dbReference type="PROSITE" id="PS51462">
    <property type="entry name" value="NUDIX"/>
    <property type="match status" value="1"/>
</dbReference>
<sequence>MDFEFGSDFPPAIDGLPYRPCVGIMLLNKDGLVWIGKRDDGNGASEYEYAWQMPQGGIDKGEDPAKAALRELYEETSIKSVSVLAEAPGWLAYDYPPDVVRKSRKGKYRGQAQKWFACRFAGSENEINIVSPPDGHDAEFGAWRWEKAENLPSLIVPFKRPVYQSVVAAFSHLTA</sequence>
<dbReference type="EC" id="3.6.1.-" evidence="3"/>
<dbReference type="RefSeq" id="WP_145343469.1">
    <property type="nucleotide sequence ID" value="NZ_SMLY01000076.1"/>
</dbReference>
<keyword evidence="2 3" id="KW-0378">Hydrolase</keyword>
<evidence type="ECO:0000256" key="3">
    <source>
        <dbReference type="HAMAP-Rule" id="MF_00298"/>
    </source>
</evidence>
<gene>
    <name evidence="3" type="primary">rppH</name>
    <name evidence="3" type="synonym">nudH</name>
    <name evidence="5" type="ORF">JM93_02368</name>
</gene>
<evidence type="ECO:0000259" key="4">
    <source>
        <dbReference type="PROSITE" id="PS51462"/>
    </source>
</evidence>
<evidence type="ECO:0000256" key="1">
    <source>
        <dbReference type="ARBA" id="ARBA00001936"/>
    </source>
</evidence>
<dbReference type="Proteomes" id="UP000320593">
    <property type="component" value="Unassembled WGS sequence"/>
</dbReference>
<dbReference type="InterPro" id="IPR020476">
    <property type="entry name" value="Nudix_hydrolase"/>
</dbReference>
<dbReference type="InterPro" id="IPR000086">
    <property type="entry name" value="NUDIX_hydrolase_dom"/>
</dbReference>
<evidence type="ECO:0000256" key="2">
    <source>
        <dbReference type="ARBA" id="ARBA00022801"/>
    </source>
</evidence>
<comment type="cofactor">
    <cofactor evidence="3">
        <name>a divalent metal cation</name>
        <dbReference type="ChEBI" id="CHEBI:60240"/>
    </cofactor>
</comment>